<reference evidence="2" key="1">
    <citation type="submission" date="2021-03" db="EMBL/GenBank/DDBJ databases">
        <authorList>
            <person name="Jaffe A."/>
        </authorList>
    </citation>
    <scope>NUCLEOTIDE SEQUENCE</scope>
    <source>
        <strain evidence="2">RIFCSPLOWO2_01_FULL_58_19</strain>
    </source>
</reference>
<gene>
    <name evidence="2" type="ORF">J4203_01395</name>
</gene>
<feature type="region of interest" description="Disordered" evidence="1">
    <location>
        <begin position="23"/>
        <end position="62"/>
    </location>
</feature>
<dbReference type="EMBL" id="JAGVWE010000002">
    <property type="protein sequence ID" value="MBS3062503.1"/>
    <property type="molecule type" value="Genomic_DNA"/>
</dbReference>
<accession>A0A8T4L5C7</accession>
<evidence type="ECO:0000313" key="2">
    <source>
        <dbReference type="EMBL" id="MBS3062503.1"/>
    </source>
</evidence>
<protein>
    <submittedName>
        <fullName evidence="2">Uncharacterized protein</fullName>
    </submittedName>
</protein>
<evidence type="ECO:0000256" key="1">
    <source>
        <dbReference type="SAM" id="MobiDB-lite"/>
    </source>
</evidence>
<organism evidence="2 3">
    <name type="scientific">Candidatus Iainarchaeum sp</name>
    <dbReference type="NCBI Taxonomy" id="3101447"/>
    <lineage>
        <taxon>Archaea</taxon>
        <taxon>Candidatus Iainarchaeota</taxon>
        <taxon>Candidatus Iainarchaeia</taxon>
        <taxon>Candidatus Iainarchaeales</taxon>
        <taxon>Candidatus Iainarchaeaceae</taxon>
        <taxon>Candidatus Iainarchaeum</taxon>
    </lineage>
</organism>
<name>A0A8T4L5C7_9ARCH</name>
<dbReference type="Proteomes" id="UP000678237">
    <property type="component" value="Unassembled WGS sequence"/>
</dbReference>
<proteinExistence type="predicted"/>
<comment type="caution">
    <text evidence="2">The sequence shown here is derived from an EMBL/GenBank/DDBJ whole genome shotgun (WGS) entry which is preliminary data.</text>
</comment>
<feature type="compositionally biased region" description="Pro residues" evidence="1">
    <location>
        <begin position="25"/>
        <end position="39"/>
    </location>
</feature>
<dbReference type="AlphaFoldDB" id="A0A8T4L5C7"/>
<reference evidence="2" key="2">
    <citation type="submission" date="2021-05" db="EMBL/GenBank/DDBJ databases">
        <title>Protein family content uncovers lineage relationships and bacterial pathway maintenance mechanisms in DPANN archaea.</title>
        <authorList>
            <person name="Castelle C.J."/>
            <person name="Meheust R."/>
            <person name="Jaffe A.L."/>
            <person name="Seitz K."/>
            <person name="Gong X."/>
            <person name="Baker B.J."/>
            <person name="Banfield J.F."/>
        </authorList>
    </citation>
    <scope>NUCLEOTIDE SEQUENCE</scope>
    <source>
        <strain evidence="2">RIFCSPLOWO2_01_FULL_58_19</strain>
    </source>
</reference>
<sequence length="183" mass="18871">MNRYLILAVGLLLIVGLALAQEGKQPPPPQPAAPEPVQPAPESEKPKPDFSKSGSFGEPHAEPGDYVVTANGLVQVNFPDPPVAPAVPKCAQEFRVTAGASQANASTCDKAGSFQAVCAAAKSNVQKACDALCAKNPQCPYAALKRDAAGTWGCTNDHGKDGKATGKSTSTCTWTGVCECFSV</sequence>
<evidence type="ECO:0000313" key="3">
    <source>
        <dbReference type="Proteomes" id="UP000678237"/>
    </source>
</evidence>